<evidence type="ECO:0000256" key="1">
    <source>
        <dbReference type="SAM" id="MobiDB-lite"/>
    </source>
</evidence>
<dbReference type="AlphaFoldDB" id="A0AAP0EZS3"/>
<accession>A0AAP0EZS3</accession>
<gene>
    <name evidence="2" type="ORF">Scep_024670</name>
</gene>
<comment type="caution">
    <text evidence="2">The sequence shown here is derived from an EMBL/GenBank/DDBJ whole genome shotgun (WGS) entry which is preliminary data.</text>
</comment>
<keyword evidence="3" id="KW-1185">Reference proteome</keyword>
<dbReference type="EMBL" id="JBBNAG010000010">
    <property type="protein sequence ID" value="KAK9101240.1"/>
    <property type="molecule type" value="Genomic_DNA"/>
</dbReference>
<protein>
    <submittedName>
        <fullName evidence="2">Uncharacterized protein</fullName>
    </submittedName>
</protein>
<feature type="compositionally biased region" description="Basic and acidic residues" evidence="1">
    <location>
        <begin position="30"/>
        <end position="40"/>
    </location>
</feature>
<reference evidence="2 3" key="1">
    <citation type="submission" date="2024-01" db="EMBL/GenBank/DDBJ databases">
        <title>Genome assemblies of Stephania.</title>
        <authorList>
            <person name="Yang L."/>
        </authorList>
    </citation>
    <scope>NUCLEOTIDE SEQUENCE [LARGE SCALE GENOMIC DNA]</scope>
    <source>
        <strain evidence="2">JXDWG</strain>
        <tissue evidence="2">Leaf</tissue>
    </source>
</reference>
<feature type="region of interest" description="Disordered" evidence="1">
    <location>
        <begin position="60"/>
        <end position="85"/>
    </location>
</feature>
<organism evidence="2 3">
    <name type="scientific">Stephania cephalantha</name>
    <dbReference type="NCBI Taxonomy" id="152367"/>
    <lineage>
        <taxon>Eukaryota</taxon>
        <taxon>Viridiplantae</taxon>
        <taxon>Streptophyta</taxon>
        <taxon>Embryophyta</taxon>
        <taxon>Tracheophyta</taxon>
        <taxon>Spermatophyta</taxon>
        <taxon>Magnoliopsida</taxon>
        <taxon>Ranunculales</taxon>
        <taxon>Menispermaceae</taxon>
        <taxon>Menispermoideae</taxon>
        <taxon>Cissampelideae</taxon>
        <taxon>Stephania</taxon>
    </lineage>
</organism>
<feature type="region of interest" description="Disordered" evidence="1">
    <location>
        <begin position="1"/>
        <end position="40"/>
    </location>
</feature>
<sequence length="162" mass="17612">MVASAMEAESGQGGDGRGVSPAINSTGVDTGDKLATKDPVDLDSGIDYGVVKCVVRNVHNEGDNGVGNQANDGAPSRQTEVASTTWRPSRWLGTDAMLHRRGQEQQHVVEKMTNIGGRRSAYLLVEEELADGSDDSDEASIFFSRVHSRRKEKKRERKRRSG</sequence>
<proteinExistence type="predicted"/>
<name>A0AAP0EZS3_9MAGN</name>
<dbReference type="Proteomes" id="UP001419268">
    <property type="component" value="Unassembled WGS sequence"/>
</dbReference>
<feature type="compositionally biased region" description="Polar residues" evidence="1">
    <location>
        <begin position="66"/>
        <end position="85"/>
    </location>
</feature>
<evidence type="ECO:0000313" key="2">
    <source>
        <dbReference type="EMBL" id="KAK9101240.1"/>
    </source>
</evidence>
<evidence type="ECO:0000313" key="3">
    <source>
        <dbReference type="Proteomes" id="UP001419268"/>
    </source>
</evidence>